<proteinExistence type="predicted"/>
<comment type="caution">
    <text evidence="1">The sequence shown here is derived from an EMBL/GenBank/DDBJ whole genome shotgun (WGS) entry which is preliminary data.</text>
</comment>
<dbReference type="AlphaFoldDB" id="A0A8G2F6U5"/>
<reference evidence="1 2" key="1">
    <citation type="submission" date="2016-11" db="EMBL/GenBank/DDBJ databases">
        <authorList>
            <person name="Varghese N."/>
            <person name="Submissions S."/>
        </authorList>
    </citation>
    <scope>NUCLEOTIDE SEQUENCE [LARGE SCALE GENOMIC DNA]</scope>
    <source>
        <strain evidence="1 2">DSM 17919</strain>
    </source>
</reference>
<dbReference type="Proteomes" id="UP000184001">
    <property type="component" value="Unassembled WGS sequence"/>
</dbReference>
<sequence>MSVGLAKSVSRRGQTCFAQVCYTLDMKFIVKECITSLESAKTMFSLRETLYKVITYIWVYLYEEKICPF</sequence>
<evidence type="ECO:0000313" key="2">
    <source>
        <dbReference type="Proteomes" id="UP000184001"/>
    </source>
</evidence>
<accession>A0A8G2F6U5</accession>
<evidence type="ECO:0000313" key="1">
    <source>
        <dbReference type="EMBL" id="SHI64192.1"/>
    </source>
</evidence>
<organism evidence="1 2">
    <name type="scientific">Halodesulfovibrio aestuarii</name>
    <dbReference type="NCBI Taxonomy" id="126333"/>
    <lineage>
        <taxon>Bacteria</taxon>
        <taxon>Pseudomonadati</taxon>
        <taxon>Thermodesulfobacteriota</taxon>
        <taxon>Desulfovibrionia</taxon>
        <taxon>Desulfovibrionales</taxon>
        <taxon>Desulfovibrionaceae</taxon>
        <taxon>Halodesulfovibrio</taxon>
    </lineage>
</organism>
<dbReference type="EMBL" id="FQZR01000002">
    <property type="protein sequence ID" value="SHI64192.1"/>
    <property type="molecule type" value="Genomic_DNA"/>
</dbReference>
<gene>
    <name evidence="1" type="ORF">SAMN05660830_00540</name>
</gene>
<protein>
    <submittedName>
        <fullName evidence="1">Uncharacterized protein</fullName>
    </submittedName>
</protein>
<name>A0A8G2F6U5_9BACT</name>